<dbReference type="RefSeq" id="WP_114511049.1">
    <property type="nucleotide sequence ID" value="NZ_QPMK01000007.1"/>
</dbReference>
<dbReference type="Proteomes" id="UP000253977">
    <property type="component" value="Unassembled WGS sequence"/>
</dbReference>
<sequence>MTRPAASERTITVLQGDFAITDSPDEVLSTVLGSCVAVCLFDPVRRIGGMNHFLLPSRDGAAGDDIRYGAYAMELLVNGLLRQGADRTRLAAKVFGGASMNARLRDIGAMNGAFALKFLADEGIPCLSQSLGGTLARRIRFWPVTGQARQLLVPDQGEPAVPRERPAAPPRPAPDVTLF</sequence>
<evidence type="ECO:0000313" key="6">
    <source>
        <dbReference type="Proteomes" id="UP000253977"/>
    </source>
</evidence>
<evidence type="ECO:0000256" key="1">
    <source>
        <dbReference type="ARBA" id="ARBA00022500"/>
    </source>
</evidence>
<gene>
    <name evidence="3" type="primary">cheD</name>
    <name evidence="5" type="ORF">DU478_11160</name>
</gene>
<comment type="similarity">
    <text evidence="3">Belongs to the CheD family.</text>
</comment>
<dbReference type="InterPro" id="IPR038592">
    <property type="entry name" value="CheD-like_sf"/>
</dbReference>
<keyword evidence="6" id="KW-1185">Reference proteome</keyword>
<dbReference type="Gene3D" id="3.30.1330.200">
    <property type="match status" value="1"/>
</dbReference>
<dbReference type="InterPro" id="IPR011324">
    <property type="entry name" value="Cytotoxic_necrot_fac-like_cat"/>
</dbReference>
<comment type="function">
    <text evidence="3">Probably deamidates glutamine residues to glutamate on methyl-accepting chemotaxis receptors (MCPs), playing an important role in chemotaxis.</text>
</comment>
<reference evidence="5 6" key="1">
    <citation type="submission" date="2018-07" db="EMBL/GenBank/DDBJ databases">
        <title>Thalassococcus profundi sp. nov., a marine bacterium isolated from deep seawater of Okinawa Trough.</title>
        <authorList>
            <person name="Yu M."/>
        </authorList>
    </citation>
    <scope>NUCLEOTIDE SEQUENCE [LARGE SCALE GENOMIC DNA]</scope>
    <source>
        <strain evidence="5 6">WRAS1</strain>
    </source>
</reference>
<dbReference type="EC" id="3.5.1.44" evidence="3"/>
<evidence type="ECO:0000313" key="5">
    <source>
        <dbReference type="EMBL" id="RDD66057.1"/>
    </source>
</evidence>
<keyword evidence="2 3" id="KW-0378">Hydrolase</keyword>
<dbReference type="GO" id="GO:0006935">
    <property type="term" value="P:chemotaxis"/>
    <property type="evidence" value="ECO:0007669"/>
    <property type="project" value="UniProtKB-UniRule"/>
</dbReference>
<comment type="caution">
    <text evidence="5">The sequence shown here is derived from an EMBL/GenBank/DDBJ whole genome shotgun (WGS) entry which is preliminary data.</text>
</comment>
<dbReference type="SUPFAM" id="SSF64438">
    <property type="entry name" value="CNF1/YfiH-like putative cysteine hydrolases"/>
    <property type="match status" value="1"/>
</dbReference>
<evidence type="ECO:0000256" key="4">
    <source>
        <dbReference type="SAM" id="MobiDB-lite"/>
    </source>
</evidence>
<feature type="region of interest" description="Disordered" evidence="4">
    <location>
        <begin position="155"/>
        <end position="179"/>
    </location>
</feature>
<accession>A0A369TPK2</accession>
<dbReference type="EMBL" id="QPMK01000007">
    <property type="protein sequence ID" value="RDD66057.1"/>
    <property type="molecule type" value="Genomic_DNA"/>
</dbReference>
<dbReference type="PANTHER" id="PTHR35147:SF2">
    <property type="entry name" value="CHEMORECEPTOR GLUTAMINE DEAMIDASE CHED-RELATED"/>
    <property type="match status" value="1"/>
</dbReference>
<evidence type="ECO:0000256" key="2">
    <source>
        <dbReference type="ARBA" id="ARBA00022801"/>
    </source>
</evidence>
<protein>
    <recommendedName>
        <fullName evidence="3">Probable chemoreceptor glutamine deamidase CheD</fullName>
        <ecNumber evidence="3">3.5.1.44</ecNumber>
    </recommendedName>
</protein>
<name>A0A369TPK2_9RHOB</name>
<dbReference type="InterPro" id="IPR005659">
    <property type="entry name" value="Chemorcpt_Glu_NH3ase_CheD"/>
</dbReference>
<dbReference type="OrthoDB" id="9807202at2"/>
<dbReference type="AlphaFoldDB" id="A0A369TPK2"/>
<dbReference type="HAMAP" id="MF_01440">
    <property type="entry name" value="CheD"/>
    <property type="match status" value="1"/>
</dbReference>
<dbReference type="Pfam" id="PF03975">
    <property type="entry name" value="CheD"/>
    <property type="match status" value="1"/>
</dbReference>
<proteinExistence type="inferred from homology"/>
<keyword evidence="1 3" id="KW-0145">Chemotaxis</keyword>
<dbReference type="PANTHER" id="PTHR35147">
    <property type="entry name" value="CHEMORECEPTOR GLUTAMINE DEAMIDASE CHED-RELATED"/>
    <property type="match status" value="1"/>
</dbReference>
<evidence type="ECO:0000256" key="3">
    <source>
        <dbReference type="HAMAP-Rule" id="MF_01440"/>
    </source>
</evidence>
<dbReference type="CDD" id="cd16352">
    <property type="entry name" value="CheD"/>
    <property type="match status" value="1"/>
</dbReference>
<organism evidence="5 6">
    <name type="scientific">Thalassococcus profundi</name>
    <dbReference type="NCBI Taxonomy" id="2282382"/>
    <lineage>
        <taxon>Bacteria</taxon>
        <taxon>Pseudomonadati</taxon>
        <taxon>Pseudomonadota</taxon>
        <taxon>Alphaproteobacteria</taxon>
        <taxon>Rhodobacterales</taxon>
        <taxon>Roseobacteraceae</taxon>
        <taxon>Thalassococcus</taxon>
    </lineage>
</organism>
<comment type="catalytic activity">
    <reaction evidence="3">
        <text>L-glutaminyl-[protein] + H2O = L-glutamyl-[protein] + NH4(+)</text>
        <dbReference type="Rhea" id="RHEA:16441"/>
        <dbReference type="Rhea" id="RHEA-COMP:10207"/>
        <dbReference type="Rhea" id="RHEA-COMP:10208"/>
        <dbReference type="ChEBI" id="CHEBI:15377"/>
        <dbReference type="ChEBI" id="CHEBI:28938"/>
        <dbReference type="ChEBI" id="CHEBI:29973"/>
        <dbReference type="ChEBI" id="CHEBI:30011"/>
        <dbReference type="EC" id="3.5.1.44"/>
    </reaction>
</comment>
<dbReference type="GO" id="GO:0050568">
    <property type="term" value="F:protein-glutamine glutaminase activity"/>
    <property type="evidence" value="ECO:0007669"/>
    <property type="project" value="UniProtKB-UniRule"/>
</dbReference>